<dbReference type="Proteomes" id="UP001497644">
    <property type="component" value="Chromosome 3"/>
</dbReference>
<reference evidence="1" key="1">
    <citation type="submission" date="2024-04" db="EMBL/GenBank/DDBJ databases">
        <authorList>
            <consortium name="Molecular Ecology Group"/>
        </authorList>
    </citation>
    <scope>NUCLEOTIDE SEQUENCE</scope>
</reference>
<name>A0AAV2NPL5_9HYME</name>
<accession>A0AAV2NPL5</accession>
<protein>
    <submittedName>
        <fullName evidence="1">Uncharacterized protein</fullName>
    </submittedName>
</protein>
<gene>
    <name evidence="1" type="ORF">LPLAT_LOCUS7482</name>
</gene>
<dbReference type="EMBL" id="OZ034826">
    <property type="protein sequence ID" value="CAL1681456.1"/>
    <property type="molecule type" value="Genomic_DNA"/>
</dbReference>
<proteinExistence type="predicted"/>
<keyword evidence="2" id="KW-1185">Reference proteome</keyword>
<evidence type="ECO:0000313" key="2">
    <source>
        <dbReference type="Proteomes" id="UP001497644"/>
    </source>
</evidence>
<evidence type="ECO:0000313" key="1">
    <source>
        <dbReference type="EMBL" id="CAL1681456.1"/>
    </source>
</evidence>
<organism evidence="1 2">
    <name type="scientific">Lasius platythorax</name>
    <dbReference type="NCBI Taxonomy" id="488582"/>
    <lineage>
        <taxon>Eukaryota</taxon>
        <taxon>Metazoa</taxon>
        <taxon>Ecdysozoa</taxon>
        <taxon>Arthropoda</taxon>
        <taxon>Hexapoda</taxon>
        <taxon>Insecta</taxon>
        <taxon>Pterygota</taxon>
        <taxon>Neoptera</taxon>
        <taxon>Endopterygota</taxon>
        <taxon>Hymenoptera</taxon>
        <taxon>Apocrita</taxon>
        <taxon>Aculeata</taxon>
        <taxon>Formicoidea</taxon>
        <taxon>Formicidae</taxon>
        <taxon>Formicinae</taxon>
        <taxon>Lasius</taxon>
        <taxon>Lasius</taxon>
    </lineage>
</organism>
<sequence>MAKAFSRLNGGSEGGKGTGNPFVVVLRELLRKYAGGILNPASLIREAVCPKPADESEKRAFNELAVVDAITICPRRNSSPTVPVFSATGWKARKDKRGRFVIGGAPRLLAVRTNDPRNVKETS</sequence>
<dbReference type="AlphaFoldDB" id="A0AAV2NPL5"/>